<dbReference type="EMBL" id="KB007867">
    <property type="protein sequence ID" value="ELR23089.1"/>
    <property type="molecule type" value="Genomic_DNA"/>
</dbReference>
<comment type="catalytic activity">
    <reaction evidence="3">
        <text>L-allo-threonine + NADP(+) = aminoacetone + CO2 + NADPH</text>
        <dbReference type="Rhea" id="RHEA:43524"/>
        <dbReference type="ChEBI" id="CHEBI:16526"/>
        <dbReference type="ChEBI" id="CHEBI:57783"/>
        <dbReference type="ChEBI" id="CHEBI:58320"/>
        <dbReference type="ChEBI" id="CHEBI:58349"/>
        <dbReference type="ChEBI" id="CHEBI:58585"/>
        <dbReference type="EC" id="1.1.1.381"/>
    </reaction>
</comment>
<evidence type="ECO:0000256" key="11">
    <source>
        <dbReference type="RuleBase" id="RU000363"/>
    </source>
</evidence>
<dbReference type="KEGG" id="acan:ACA1_361280"/>
<dbReference type="InterPro" id="IPR002347">
    <property type="entry name" value="SDR_fam"/>
</dbReference>
<dbReference type="OMA" id="NVCVREI"/>
<name>L8HC59_ACACF</name>
<evidence type="ECO:0000256" key="6">
    <source>
        <dbReference type="ARBA" id="ARBA00044065"/>
    </source>
</evidence>
<reference evidence="13 14" key="1">
    <citation type="journal article" date="2013" name="Genome Biol.">
        <title>Genome of Acanthamoeba castellanii highlights extensive lateral gene transfer and early evolution of tyrosine kinase signaling.</title>
        <authorList>
            <person name="Clarke M."/>
            <person name="Lohan A.J."/>
            <person name="Liu B."/>
            <person name="Lagkouvardos I."/>
            <person name="Roy S."/>
            <person name="Zafar N."/>
            <person name="Bertelli C."/>
            <person name="Schilde C."/>
            <person name="Kianianmomeni A."/>
            <person name="Burglin T.R."/>
            <person name="Frech C."/>
            <person name="Turcotte B."/>
            <person name="Kopec K.O."/>
            <person name="Synnott J.M."/>
            <person name="Choo C."/>
            <person name="Paponov I."/>
            <person name="Finkler A."/>
            <person name="Soon Heng Tan C."/>
            <person name="Hutchins A.P."/>
            <person name="Weinmeier T."/>
            <person name="Rattei T."/>
            <person name="Chu J.S."/>
            <person name="Gimenez G."/>
            <person name="Irimia M."/>
            <person name="Rigden D.J."/>
            <person name="Fitzpatrick D.A."/>
            <person name="Lorenzo-Morales J."/>
            <person name="Bateman A."/>
            <person name="Chiu C.H."/>
            <person name="Tang P."/>
            <person name="Hegemann P."/>
            <person name="Fromm H."/>
            <person name="Raoult D."/>
            <person name="Greub G."/>
            <person name="Miranda-Saavedra D."/>
            <person name="Chen N."/>
            <person name="Nash P."/>
            <person name="Ginger M.L."/>
            <person name="Horn M."/>
            <person name="Schaap P."/>
            <person name="Caler L."/>
            <person name="Loftus B."/>
        </authorList>
    </citation>
    <scope>NUCLEOTIDE SEQUENCE [LARGE SCALE GENOMIC DNA]</scope>
    <source>
        <strain evidence="13 14">Neff</strain>
    </source>
</reference>
<evidence type="ECO:0000313" key="14">
    <source>
        <dbReference type="Proteomes" id="UP000011083"/>
    </source>
</evidence>
<evidence type="ECO:0000256" key="4">
    <source>
        <dbReference type="ARBA" id="ARBA00044050"/>
    </source>
</evidence>
<dbReference type="InterPro" id="IPR057326">
    <property type="entry name" value="KR_dom"/>
</dbReference>
<dbReference type="VEuPathDB" id="AmoebaDB:ACA1_361280"/>
<evidence type="ECO:0000256" key="3">
    <source>
        <dbReference type="ARBA" id="ARBA00043812"/>
    </source>
</evidence>
<evidence type="ECO:0000256" key="2">
    <source>
        <dbReference type="ARBA" id="ARBA00023002"/>
    </source>
</evidence>
<comment type="catalytic activity">
    <reaction evidence="10">
        <text>3-hydroxypropanoate + NADP(+) = 3-oxopropanoate + NADPH + H(+)</text>
        <dbReference type="Rhea" id="RHEA:26438"/>
        <dbReference type="ChEBI" id="CHEBI:15378"/>
        <dbReference type="ChEBI" id="CHEBI:16510"/>
        <dbReference type="ChEBI" id="CHEBI:33190"/>
        <dbReference type="ChEBI" id="CHEBI:57783"/>
        <dbReference type="ChEBI" id="CHEBI:58349"/>
        <dbReference type="EC" id="1.1.1.298"/>
    </reaction>
</comment>
<dbReference type="AlphaFoldDB" id="L8HC59"/>
<dbReference type="SMART" id="SM00822">
    <property type="entry name" value="PKS_KR"/>
    <property type="match status" value="1"/>
</dbReference>
<dbReference type="FunFam" id="3.40.50.720:FF:000047">
    <property type="entry name" value="NADP-dependent L-serine/L-allo-threonine dehydrogenase"/>
    <property type="match status" value="1"/>
</dbReference>
<dbReference type="SUPFAM" id="SSF51735">
    <property type="entry name" value="NAD(P)-binding Rossmann-fold domains"/>
    <property type="match status" value="1"/>
</dbReference>
<sequence>MSKSLEGKVAVVTGASSGIGEAIAKRLAEAGAKVVLGARRTDRLEALKKEIEAAGGIAAYKETDVVSRDQVVALIKTANDTFGPVDILVNNAGVMLLSPVDALLQDEWERMLDVNVKGVLNGVAAVLPGMTERGKGDIVNISSDAGRKLFPTGAIYCASKWAVEAITQGLRSELSGKGLRVTSIQPGATTSELGSHITHEETKKGSEGFKNAIRFLDADDVARAVVYAVSQPPHAAVNEILIRPTQQGS</sequence>
<protein>
    <recommendedName>
        <fullName evidence="6">NADP-dependent 3-hydroxy acid dehydrogenase YdfG</fullName>
        <ecNumber evidence="4">1.1.1.298</ecNumber>
        <ecNumber evidence="5">1.1.1.381</ecNumber>
    </recommendedName>
    <alternativeName>
        <fullName evidence="8">L-allo-threonine dehydrogenase</fullName>
    </alternativeName>
    <alternativeName>
        <fullName evidence="7">Malonic semialdehyde reductase</fullName>
    </alternativeName>
</protein>
<feature type="domain" description="Ketoreductase" evidence="12">
    <location>
        <begin position="8"/>
        <end position="193"/>
    </location>
</feature>
<dbReference type="InterPro" id="IPR036291">
    <property type="entry name" value="NAD(P)-bd_dom_sf"/>
</dbReference>
<dbReference type="STRING" id="1257118.L8HC59"/>
<dbReference type="EC" id="1.1.1.381" evidence="5"/>
<dbReference type="GO" id="GO:0005783">
    <property type="term" value="C:endoplasmic reticulum"/>
    <property type="evidence" value="ECO:0007669"/>
    <property type="project" value="TreeGrafter"/>
</dbReference>
<dbReference type="PIRSF" id="PIRSF000126">
    <property type="entry name" value="11-beta-HSD1"/>
    <property type="match status" value="1"/>
</dbReference>
<dbReference type="EC" id="1.1.1.298" evidence="4"/>
<comment type="similarity">
    <text evidence="1 11">Belongs to the short-chain dehydrogenases/reductases (SDR) family.</text>
</comment>
<dbReference type="RefSeq" id="XP_004352566.1">
    <property type="nucleotide sequence ID" value="XM_004352514.1"/>
</dbReference>
<evidence type="ECO:0000256" key="5">
    <source>
        <dbReference type="ARBA" id="ARBA00044059"/>
    </source>
</evidence>
<dbReference type="GO" id="GO:0030497">
    <property type="term" value="P:fatty acid elongation"/>
    <property type="evidence" value="ECO:0007669"/>
    <property type="project" value="TreeGrafter"/>
</dbReference>
<gene>
    <name evidence="13" type="ORF">ACA1_361280</name>
</gene>
<evidence type="ECO:0000256" key="8">
    <source>
        <dbReference type="ARBA" id="ARBA00044349"/>
    </source>
</evidence>
<dbReference type="Pfam" id="PF00106">
    <property type="entry name" value="adh_short"/>
    <property type="match status" value="1"/>
</dbReference>
<dbReference type="PROSITE" id="PS00061">
    <property type="entry name" value="ADH_SHORT"/>
    <property type="match status" value="1"/>
</dbReference>
<dbReference type="PRINTS" id="PR00081">
    <property type="entry name" value="GDHRDH"/>
</dbReference>
<evidence type="ECO:0000259" key="12">
    <source>
        <dbReference type="SMART" id="SM00822"/>
    </source>
</evidence>
<keyword evidence="14" id="KW-1185">Reference proteome</keyword>
<evidence type="ECO:0000256" key="1">
    <source>
        <dbReference type="ARBA" id="ARBA00006484"/>
    </source>
</evidence>
<keyword evidence="2" id="KW-0560">Oxidoreductase</keyword>
<dbReference type="PANTHER" id="PTHR43086:SF3">
    <property type="entry name" value="NADP-DEPENDENT 3-HYDROXY ACID DEHYDROGENASE YDFG"/>
    <property type="match status" value="1"/>
</dbReference>
<evidence type="ECO:0000313" key="13">
    <source>
        <dbReference type="EMBL" id="ELR23089.1"/>
    </source>
</evidence>
<dbReference type="InterPro" id="IPR020904">
    <property type="entry name" value="Sc_DH/Rdtase_CS"/>
</dbReference>
<evidence type="ECO:0000256" key="9">
    <source>
        <dbReference type="ARBA" id="ARBA00045650"/>
    </source>
</evidence>
<dbReference type="PRINTS" id="PR00080">
    <property type="entry name" value="SDRFAMILY"/>
</dbReference>
<accession>L8HC59</accession>
<proteinExistence type="inferred from homology"/>
<dbReference type="Gene3D" id="3.40.50.720">
    <property type="entry name" value="NAD(P)-binding Rossmann-like Domain"/>
    <property type="match status" value="1"/>
</dbReference>
<evidence type="ECO:0000256" key="10">
    <source>
        <dbReference type="ARBA" id="ARBA00047274"/>
    </source>
</evidence>
<organism evidence="13 14">
    <name type="scientific">Acanthamoeba castellanii (strain ATCC 30010 / Neff)</name>
    <dbReference type="NCBI Taxonomy" id="1257118"/>
    <lineage>
        <taxon>Eukaryota</taxon>
        <taxon>Amoebozoa</taxon>
        <taxon>Discosea</taxon>
        <taxon>Longamoebia</taxon>
        <taxon>Centramoebida</taxon>
        <taxon>Acanthamoebidae</taxon>
        <taxon>Acanthamoeba</taxon>
    </lineage>
</organism>
<dbReference type="Proteomes" id="UP000011083">
    <property type="component" value="Unassembled WGS sequence"/>
</dbReference>
<dbReference type="PANTHER" id="PTHR43086">
    <property type="entry name" value="VERY-LONG-CHAIN 3-OXOOACYL-COA REDUCTASE"/>
    <property type="match status" value="1"/>
</dbReference>
<dbReference type="GO" id="GO:0035527">
    <property type="term" value="F:3-hydroxypropionate dehydrogenase (NADP+) activity"/>
    <property type="evidence" value="ECO:0007669"/>
    <property type="project" value="UniProtKB-EC"/>
</dbReference>
<comment type="function">
    <text evidence="9">NADP-dependent dehydrogenase with broad substrate specificity acting on 3-hydroxy acids. Catalyzes the NADP-dependent oxidation of L-allo-threonine to L-2-amino-3-keto-butyrate, which is spontaneously decarboxylated into aminoacetone. Also acts on D-threonine, L-serine, D-serine, D-3-hydroxyisobutyrate, L-3-hydroxyisobutyrate, D-glycerate and L-glycerate. Able to catalyze the reduction of the malonic semialdehyde to 3-hydroxypropionic acid. YdfG is apparently supplementing RutE, the presumed malonic semialdehyde reductase involved in pyrimidine degradation since both are able to detoxify malonic semialdehyde.</text>
</comment>
<dbReference type="GeneID" id="14924062"/>
<evidence type="ECO:0000256" key="7">
    <source>
        <dbReference type="ARBA" id="ARBA00044271"/>
    </source>
</evidence>
<dbReference type="OrthoDB" id="6251714at2759"/>